<feature type="region of interest" description="Disordered" evidence="1">
    <location>
        <begin position="1"/>
        <end position="21"/>
    </location>
</feature>
<dbReference type="AlphaFoldDB" id="G8YLI4"/>
<evidence type="ECO:0000256" key="1">
    <source>
        <dbReference type="SAM" id="MobiDB-lite"/>
    </source>
</evidence>
<organism evidence="3 4">
    <name type="scientific">Pichia sorbitophila (strain ATCC MYA-4447 / BCRC 22081 / CBS 7064 / NBRC 10061 / NRRL Y-12695)</name>
    <name type="common">Hybrid yeast</name>
    <dbReference type="NCBI Taxonomy" id="559304"/>
    <lineage>
        <taxon>Eukaryota</taxon>
        <taxon>Fungi</taxon>
        <taxon>Dikarya</taxon>
        <taxon>Ascomycota</taxon>
        <taxon>Saccharomycotina</taxon>
        <taxon>Pichiomycetes</taxon>
        <taxon>Debaryomycetaceae</taxon>
        <taxon>Millerozyma</taxon>
    </lineage>
</organism>
<protein>
    <submittedName>
        <fullName evidence="3">Piso0_001709 protein</fullName>
    </submittedName>
</protein>
<dbReference type="HOGENOM" id="CLU_2469860_0_0_1"/>
<gene>
    <name evidence="3" type="primary">Piso0_001709</name>
    <name evidence="3" type="ORF">GNLVRS01_PISO0F12347g</name>
</gene>
<evidence type="ECO:0000313" key="4">
    <source>
        <dbReference type="Proteomes" id="UP000005222"/>
    </source>
</evidence>
<keyword evidence="2" id="KW-1133">Transmembrane helix</keyword>
<dbReference type="Proteomes" id="UP000005222">
    <property type="component" value="Chromosome F"/>
</dbReference>
<accession>G8YLI4</accession>
<evidence type="ECO:0000313" key="3">
    <source>
        <dbReference type="EMBL" id="CCE88918.1"/>
    </source>
</evidence>
<dbReference type="EMBL" id="FO082054">
    <property type="protein sequence ID" value="CCE88918.1"/>
    <property type="molecule type" value="Genomic_DNA"/>
</dbReference>
<name>G8YLI4_PICSO</name>
<keyword evidence="2" id="KW-0812">Transmembrane</keyword>
<keyword evidence="4" id="KW-1185">Reference proteome</keyword>
<sequence>MASHFYHRNSDSSMSSDSSDFDEKMFKTNIDIKEVPMCFEQADDTDRDSDRNQSILDLLHTIILILTIVILLMVLNLSTQQPSILDPK</sequence>
<feature type="transmembrane region" description="Helical" evidence="2">
    <location>
        <begin position="58"/>
        <end position="78"/>
    </location>
</feature>
<proteinExistence type="predicted"/>
<keyword evidence="2" id="KW-0472">Membrane</keyword>
<evidence type="ECO:0000256" key="2">
    <source>
        <dbReference type="SAM" id="Phobius"/>
    </source>
</evidence>
<dbReference type="InParanoid" id="G8YLI4"/>
<reference evidence="3 4" key="1">
    <citation type="journal article" date="2012" name="G3 (Bethesda)">
        <title>Pichia sorbitophila, an interspecies yeast hybrid reveals early steps of genome resolution following polyploidization.</title>
        <authorList>
            <person name="Leh Louis V."/>
            <person name="Despons L."/>
            <person name="Friedrich A."/>
            <person name="Martin T."/>
            <person name="Durrens P."/>
            <person name="Casaregola S."/>
            <person name="Neuveglise C."/>
            <person name="Fairhead C."/>
            <person name="Marck C."/>
            <person name="Cruz J.A."/>
            <person name="Straub M.L."/>
            <person name="Kugler V."/>
            <person name="Sacerdot C."/>
            <person name="Uzunov Z."/>
            <person name="Thierry A."/>
            <person name="Weiss S."/>
            <person name="Bleykasten C."/>
            <person name="De Montigny J."/>
            <person name="Jacques N."/>
            <person name="Jung P."/>
            <person name="Lemaire M."/>
            <person name="Mallet S."/>
            <person name="Morel G."/>
            <person name="Richard G.F."/>
            <person name="Sarkar A."/>
            <person name="Savel G."/>
            <person name="Schacherer J."/>
            <person name="Seret M.L."/>
            <person name="Talla E."/>
            <person name="Samson G."/>
            <person name="Jubin C."/>
            <person name="Poulain J."/>
            <person name="Vacherie B."/>
            <person name="Barbe V."/>
            <person name="Pelletier E."/>
            <person name="Sherman D.J."/>
            <person name="Westhof E."/>
            <person name="Weissenbach J."/>
            <person name="Baret P.V."/>
            <person name="Wincker P."/>
            <person name="Gaillardin C."/>
            <person name="Dujon B."/>
            <person name="Souciet J.L."/>
        </authorList>
    </citation>
    <scope>NUCLEOTIDE SEQUENCE [LARGE SCALE GENOMIC DNA]</scope>
    <source>
        <strain evidence="4">ATCC MYA-4447 / BCRC 22081 / CBS 7064 / NBRC 10061 / NRRL Y-12695</strain>
    </source>
</reference>